<organism evidence="2 3">
    <name type="scientific">Gilvimarinus algae</name>
    <dbReference type="NCBI Taxonomy" id="3058037"/>
    <lineage>
        <taxon>Bacteria</taxon>
        <taxon>Pseudomonadati</taxon>
        <taxon>Pseudomonadota</taxon>
        <taxon>Gammaproteobacteria</taxon>
        <taxon>Cellvibrionales</taxon>
        <taxon>Cellvibrionaceae</taxon>
        <taxon>Gilvimarinus</taxon>
    </lineage>
</organism>
<name>A0ABT8TE52_9GAMM</name>
<dbReference type="PROSITE" id="PS00380">
    <property type="entry name" value="RHODANESE_1"/>
    <property type="match status" value="1"/>
</dbReference>
<reference evidence="2" key="1">
    <citation type="submission" date="2023-07" db="EMBL/GenBank/DDBJ databases">
        <title>Gilvimarinus algae sp. nov., isolated from the surface of Kelp.</title>
        <authorList>
            <person name="Sun Y.Y."/>
            <person name="Gong Y."/>
            <person name="Du Z.J."/>
        </authorList>
    </citation>
    <scope>NUCLEOTIDE SEQUENCE</scope>
    <source>
        <strain evidence="2">SDUM040014</strain>
    </source>
</reference>
<protein>
    <submittedName>
        <fullName evidence="2">Chromate resistance protein</fullName>
    </submittedName>
</protein>
<dbReference type="InterPro" id="IPR050229">
    <property type="entry name" value="GlpE_sulfurtransferase"/>
</dbReference>
<gene>
    <name evidence="2" type="ORF">QWI16_09295</name>
</gene>
<dbReference type="SUPFAM" id="SSF52821">
    <property type="entry name" value="Rhodanese/Cell cycle control phosphatase"/>
    <property type="match status" value="1"/>
</dbReference>
<keyword evidence="3" id="KW-1185">Reference proteome</keyword>
<evidence type="ECO:0000313" key="2">
    <source>
        <dbReference type="EMBL" id="MDO3382370.1"/>
    </source>
</evidence>
<dbReference type="CDD" id="cd00158">
    <property type="entry name" value="RHOD"/>
    <property type="match status" value="1"/>
</dbReference>
<dbReference type="InterPro" id="IPR036873">
    <property type="entry name" value="Rhodanese-like_dom_sf"/>
</dbReference>
<dbReference type="InterPro" id="IPR018634">
    <property type="entry name" value="ChrB_C"/>
</dbReference>
<dbReference type="EMBL" id="JAULRT010000052">
    <property type="protein sequence ID" value="MDO3382370.1"/>
    <property type="molecule type" value="Genomic_DNA"/>
</dbReference>
<dbReference type="InterPro" id="IPR001307">
    <property type="entry name" value="Thiosulphate_STrfase_CS"/>
</dbReference>
<dbReference type="PROSITE" id="PS50206">
    <property type="entry name" value="RHODANESE_3"/>
    <property type="match status" value="1"/>
</dbReference>
<dbReference type="Proteomes" id="UP001168380">
    <property type="component" value="Unassembled WGS sequence"/>
</dbReference>
<dbReference type="RefSeq" id="WP_302712591.1">
    <property type="nucleotide sequence ID" value="NZ_JAULRT010000052.1"/>
</dbReference>
<evidence type="ECO:0000313" key="3">
    <source>
        <dbReference type="Proteomes" id="UP001168380"/>
    </source>
</evidence>
<dbReference type="PANTHER" id="PTHR43031">
    <property type="entry name" value="FAD-DEPENDENT OXIDOREDUCTASE"/>
    <property type="match status" value="1"/>
</dbReference>
<sequence>MYYTLAGEGPDKWASAWLLKRKISAGSTISVVSEREIKEQNPEFTFDVPGSPFTRNQHQTTFEVLLQNHETTDRATKRLALILNDIEVNLWRANRYPESETVEQAFRLLQRRYDIGKTPINCYLGFFDTIASAIDNPSTTFPTPSELVPNESCSIVEKPRNKPFVREMELSEILTKIADGEKVVFIDSREPSEYEESHIPGAINLKIRDVATANLDELKKANLVVAYCVKDFRGFEMARQLHKHGVSQAVIAKPYGLRGWIDSGLPVTKPNETIALDAFNEIKRIAQDQLD</sequence>
<dbReference type="PANTHER" id="PTHR43031:SF16">
    <property type="entry name" value="OXIDOREDUCTASE"/>
    <property type="match status" value="1"/>
</dbReference>
<evidence type="ECO:0000259" key="1">
    <source>
        <dbReference type="PROSITE" id="PS50206"/>
    </source>
</evidence>
<feature type="domain" description="Rhodanese" evidence="1">
    <location>
        <begin position="179"/>
        <end position="269"/>
    </location>
</feature>
<accession>A0ABT8TE52</accession>
<comment type="caution">
    <text evidence="2">The sequence shown here is derived from an EMBL/GenBank/DDBJ whole genome shotgun (WGS) entry which is preliminary data.</text>
</comment>
<proteinExistence type="predicted"/>
<dbReference type="SMART" id="SM00450">
    <property type="entry name" value="RHOD"/>
    <property type="match status" value="1"/>
</dbReference>
<dbReference type="Pfam" id="PF09828">
    <property type="entry name" value="ChrB_C"/>
    <property type="match status" value="1"/>
</dbReference>
<dbReference type="InterPro" id="IPR001763">
    <property type="entry name" value="Rhodanese-like_dom"/>
</dbReference>
<dbReference type="Gene3D" id="3.40.250.10">
    <property type="entry name" value="Rhodanese-like domain"/>
    <property type="match status" value="1"/>
</dbReference>
<dbReference type="Pfam" id="PF00581">
    <property type="entry name" value="Rhodanese"/>
    <property type="match status" value="1"/>
</dbReference>